<dbReference type="EMBL" id="CP036287">
    <property type="protein sequence ID" value="QDU69331.1"/>
    <property type="molecule type" value="Genomic_DNA"/>
</dbReference>
<protein>
    <recommendedName>
        <fullName evidence="3">DUF1330 domain-containing protein</fullName>
    </recommendedName>
</protein>
<dbReference type="AlphaFoldDB" id="A0A518BQS7"/>
<name>A0A518BQS7_9BACT</name>
<gene>
    <name evidence="1" type="ORF">Pla133_44500</name>
</gene>
<sequence>MTAYLEPTQASGRGFFMRGISGPVVMLNLLRYREVADYSASPELGPPAPISGEEAYRLYMEHTLPHLERSGGKLLFFGRGGAFLIGPANERWDAAMLVEQSSTEAFMAFTSDQAYLAGIGHRTAALEDSRLLPLEPWSRIALRR</sequence>
<organism evidence="1 2">
    <name type="scientific">Engelhardtia mirabilis</name>
    <dbReference type="NCBI Taxonomy" id="2528011"/>
    <lineage>
        <taxon>Bacteria</taxon>
        <taxon>Pseudomonadati</taxon>
        <taxon>Planctomycetota</taxon>
        <taxon>Planctomycetia</taxon>
        <taxon>Planctomycetia incertae sedis</taxon>
        <taxon>Engelhardtia</taxon>
    </lineage>
</organism>
<dbReference type="SUPFAM" id="SSF54909">
    <property type="entry name" value="Dimeric alpha+beta barrel"/>
    <property type="match status" value="1"/>
</dbReference>
<keyword evidence="2" id="KW-1185">Reference proteome</keyword>
<dbReference type="KEGG" id="pbap:Pla133_44500"/>
<accession>A0A518BQS7</accession>
<evidence type="ECO:0000313" key="2">
    <source>
        <dbReference type="Proteomes" id="UP000316921"/>
    </source>
</evidence>
<dbReference type="PANTHER" id="PTHR40257:SF1">
    <property type="entry name" value="DUF1330 DOMAIN-CONTAINING PROTEIN"/>
    <property type="match status" value="1"/>
</dbReference>
<dbReference type="PANTHER" id="PTHR40257">
    <property type="match status" value="1"/>
</dbReference>
<dbReference type="Proteomes" id="UP000316921">
    <property type="component" value="Chromosome"/>
</dbReference>
<dbReference type="Gene3D" id="3.30.70.100">
    <property type="match status" value="1"/>
</dbReference>
<evidence type="ECO:0000313" key="1">
    <source>
        <dbReference type="EMBL" id="QDU69331.1"/>
    </source>
</evidence>
<dbReference type="RefSeq" id="WP_145069131.1">
    <property type="nucleotide sequence ID" value="NZ_CP036287.1"/>
</dbReference>
<evidence type="ECO:0008006" key="3">
    <source>
        <dbReference type="Google" id="ProtNLM"/>
    </source>
</evidence>
<proteinExistence type="predicted"/>
<dbReference type="InterPro" id="IPR011008">
    <property type="entry name" value="Dimeric_a/b-barrel"/>
</dbReference>
<reference evidence="1 2" key="1">
    <citation type="submission" date="2019-02" db="EMBL/GenBank/DDBJ databases">
        <title>Deep-cultivation of Planctomycetes and their phenomic and genomic characterization uncovers novel biology.</title>
        <authorList>
            <person name="Wiegand S."/>
            <person name="Jogler M."/>
            <person name="Boedeker C."/>
            <person name="Pinto D."/>
            <person name="Vollmers J."/>
            <person name="Rivas-Marin E."/>
            <person name="Kohn T."/>
            <person name="Peeters S.H."/>
            <person name="Heuer A."/>
            <person name="Rast P."/>
            <person name="Oberbeckmann S."/>
            <person name="Bunk B."/>
            <person name="Jeske O."/>
            <person name="Meyerdierks A."/>
            <person name="Storesund J.E."/>
            <person name="Kallscheuer N."/>
            <person name="Luecker S."/>
            <person name="Lage O.M."/>
            <person name="Pohl T."/>
            <person name="Merkel B.J."/>
            <person name="Hornburger P."/>
            <person name="Mueller R.-W."/>
            <person name="Bruemmer F."/>
            <person name="Labrenz M."/>
            <person name="Spormann A.M."/>
            <person name="Op den Camp H."/>
            <person name="Overmann J."/>
            <person name="Amann R."/>
            <person name="Jetten M.S.M."/>
            <person name="Mascher T."/>
            <person name="Medema M.H."/>
            <person name="Devos D.P."/>
            <person name="Kaster A.-K."/>
            <person name="Ovreas L."/>
            <person name="Rohde M."/>
            <person name="Galperin M.Y."/>
            <person name="Jogler C."/>
        </authorList>
    </citation>
    <scope>NUCLEOTIDE SEQUENCE [LARGE SCALE GENOMIC DNA]</scope>
    <source>
        <strain evidence="1 2">Pla133</strain>
    </source>
</reference>